<keyword evidence="5 7" id="KW-1133">Transmembrane helix</keyword>
<evidence type="ECO:0000256" key="6">
    <source>
        <dbReference type="ARBA" id="ARBA00023136"/>
    </source>
</evidence>
<reference evidence="9 10" key="1">
    <citation type="submission" date="2014-01" db="EMBL/GenBank/DDBJ databases">
        <title>Plasmidome dynamics in the species complex Clostridium novyi sensu lato converts strains of independent lineages into distinctly different pathogens.</title>
        <authorList>
            <person name="Skarin H."/>
            <person name="Segerman B."/>
        </authorList>
    </citation>
    <scope>NUCLEOTIDE SEQUENCE [LARGE SCALE GENOMIC DNA]</scope>
    <source>
        <strain evidence="9 10">4552</strain>
    </source>
</reference>
<evidence type="ECO:0000256" key="5">
    <source>
        <dbReference type="ARBA" id="ARBA00022989"/>
    </source>
</evidence>
<evidence type="ECO:0000256" key="7">
    <source>
        <dbReference type="SAM" id="Phobius"/>
    </source>
</evidence>
<feature type="transmembrane region" description="Helical" evidence="7">
    <location>
        <begin position="35"/>
        <end position="58"/>
    </location>
</feature>
<dbReference type="EMBL" id="JENJ01000048">
    <property type="protein sequence ID" value="KGM95083.1"/>
    <property type="molecule type" value="Genomic_DNA"/>
</dbReference>
<keyword evidence="4 7" id="KW-0812">Transmembrane</keyword>
<sequence>MSYYQILLRLGVAIGIGILLGYEREYSNRPAGLRTHILVCVGACVITMIQTNVGFLVGNKILNCPALSTAMKSDMGRLGAQVISGIGFLGAGTIIHEKGSVKGLTTAAGVWTTACIGLAVGFGFYFLSIASAIGVFLVIVFMKKFEICFLDTTIPVRLEVVYNKNIDLNIQLLEYFKYKNIEIKDIRYVIDYNSENDQHKKCEYSLLVSRHANLKKIKKGLEKNKWIIEVKII</sequence>
<evidence type="ECO:0000313" key="9">
    <source>
        <dbReference type="EMBL" id="KGM95083.1"/>
    </source>
</evidence>
<evidence type="ECO:0000313" key="10">
    <source>
        <dbReference type="Proteomes" id="UP000030012"/>
    </source>
</evidence>
<evidence type="ECO:0000256" key="4">
    <source>
        <dbReference type="ARBA" id="ARBA00022692"/>
    </source>
</evidence>
<dbReference type="PANTHER" id="PTHR33778">
    <property type="entry name" value="PROTEIN MGTC"/>
    <property type="match status" value="1"/>
</dbReference>
<evidence type="ECO:0000259" key="8">
    <source>
        <dbReference type="Pfam" id="PF02308"/>
    </source>
</evidence>
<comment type="similarity">
    <text evidence="2">Belongs to the MgtC/SapB family.</text>
</comment>
<organism evidence="9 10">
    <name type="scientific">Clostridium novyi A str. 4552</name>
    <dbReference type="NCBI Taxonomy" id="1444289"/>
    <lineage>
        <taxon>Bacteria</taxon>
        <taxon>Bacillati</taxon>
        <taxon>Bacillota</taxon>
        <taxon>Clostridia</taxon>
        <taxon>Eubacteriales</taxon>
        <taxon>Clostridiaceae</taxon>
        <taxon>Clostridium</taxon>
    </lineage>
</organism>
<dbReference type="GO" id="GO:0005886">
    <property type="term" value="C:plasma membrane"/>
    <property type="evidence" value="ECO:0007669"/>
    <property type="project" value="UniProtKB-SubCell"/>
</dbReference>
<comment type="subcellular location">
    <subcellularLocation>
        <location evidence="1">Cell membrane</location>
        <topology evidence="1">Multi-pass membrane protein</topology>
    </subcellularLocation>
</comment>
<evidence type="ECO:0000256" key="1">
    <source>
        <dbReference type="ARBA" id="ARBA00004651"/>
    </source>
</evidence>
<dbReference type="PRINTS" id="PR01837">
    <property type="entry name" value="MGTCSAPBPROT"/>
</dbReference>
<keyword evidence="3" id="KW-1003">Cell membrane</keyword>
<feature type="transmembrane region" description="Helical" evidence="7">
    <location>
        <begin position="78"/>
        <end position="96"/>
    </location>
</feature>
<protein>
    <submittedName>
        <fullName evidence="9">Magnesium transporter MgtC</fullName>
    </submittedName>
</protein>
<dbReference type="OrthoDB" id="9811198at2"/>
<dbReference type="Pfam" id="PF02308">
    <property type="entry name" value="MgtC"/>
    <property type="match status" value="1"/>
</dbReference>
<dbReference type="InterPro" id="IPR003416">
    <property type="entry name" value="MgtC/SapB/SrpB/YhiD_fam"/>
</dbReference>
<feature type="transmembrane region" description="Helical" evidence="7">
    <location>
        <begin position="108"/>
        <end position="141"/>
    </location>
</feature>
<dbReference type="RefSeq" id="WP_039255886.1">
    <property type="nucleotide sequence ID" value="NZ_JENJ01000048.1"/>
</dbReference>
<dbReference type="PANTHER" id="PTHR33778:SF1">
    <property type="entry name" value="MAGNESIUM TRANSPORTER YHID-RELATED"/>
    <property type="match status" value="1"/>
</dbReference>
<evidence type="ECO:0000256" key="2">
    <source>
        <dbReference type="ARBA" id="ARBA00009298"/>
    </source>
</evidence>
<dbReference type="AlphaFoldDB" id="A0A0A0I350"/>
<dbReference type="InterPro" id="IPR049177">
    <property type="entry name" value="MgtC_SapB_SrpB_YhiD_N"/>
</dbReference>
<accession>A0A0A0I350</accession>
<keyword evidence="6 7" id="KW-0472">Membrane</keyword>
<comment type="caution">
    <text evidence="9">The sequence shown here is derived from an EMBL/GenBank/DDBJ whole genome shotgun (WGS) entry which is preliminary data.</text>
</comment>
<evidence type="ECO:0000256" key="3">
    <source>
        <dbReference type="ARBA" id="ARBA00022475"/>
    </source>
</evidence>
<feature type="transmembrane region" description="Helical" evidence="7">
    <location>
        <begin position="6"/>
        <end position="23"/>
    </location>
</feature>
<gene>
    <name evidence="9" type="ORF">Z968_09990</name>
</gene>
<proteinExistence type="inferred from homology"/>
<dbReference type="Proteomes" id="UP000030012">
    <property type="component" value="Unassembled WGS sequence"/>
</dbReference>
<feature type="domain" description="MgtC/SapB/SrpB/YhiD N-terminal" evidence="8">
    <location>
        <begin position="10"/>
        <end position="146"/>
    </location>
</feature>
<name>A0A0A0I350_CLONO</name>